<evidence type="ECO:0000256" key="1">
    <source>
        <dbReference type="SAM" id="Phobius"/>
    </source>
</evidence>
<evidence type="ECO:0000313" key="3">
    <source>
        <dbReference type="Proteomes" id="UP000013378"/>
    </source>
</evidence>
<dbReference type="OrthoDB" id="2972077at2"/>
<dbReference type="AlphaFoldDB" id="R1CD32"/>
<keyword evidence="3" id="KW-1185">Reference proteome</keyword>
<gene>
    <name evidence="2" type="ORF">L21TH_1750</name>
</gene>
<dbReference type="EMBL" id="ARZA01000200">
    <property type="protein sequence ID" value="EOD00205.1"/>
    <property type="molecule type" value="Genomic_DNA"/>
</dbReference>
<dbReference type="Proteomes" id="UP000013378">
    <property type="component" value="Unassembled WGS sequence"/>
</dbReference>
<sequence length="111" mass="13318">MDLNYFSILCFFWAFVGILTRILIVALGDKWKEWEINKAYAKERPKWLNYIGIFGFALVIFTWYKVFTTNVGFSWIIAVLLSLTLIKLYKLTFDYNEFREFVINVFEDKTN</sequence>
<dbReference type="STRING" id="1304284.L21TH_1750"/>
<name>R1CD32_9FIRM</name>
<feature type="transmembrane region" description="Helical" evidence="1">
    <location>
        <begin position="6"/>
        <end position="27"/>
    </location>
</feature>
<keyword evidence="1" id="KW-1133">Transmembrane helix</keyword>
<feature type="transmembrane region" description="Helical" evidence="1">
    <location>
        <begin position="72"/>
        <end position="89"/>
    </location>
</feature>
<reference evidence="2 3" key="1">
    <citation type="journal article" date="2015" name="Geomicrobiol. J.">
        <title>Caldisalinibacter kiritimatiensis gen. nov., sp. nov., a moderately thermohalophilic thiosulfate-reducing bacterium from a hypersaline microbial mat.</title>
        <authorList>
            <person name="Ben Hania W."/>
            <person name="Joseph M."/>
            <person name="Fiebig A."/>
            <person name="Bunk B."/>
            <person name="Klenk H.-P."/>
            <person name="Fardeau M.-L."/>
            <person name="Spring S."/>
        </authorList>
    </citation>
    <scope>NUCLEOTIDE SEQUENCE [LARGE SCALE GENOMIC DNA]</scope>
    <source>
        <strain evidence="2 3">L21-TH-D2</strain>
    </source>
</reference>
<proteinExistence type="predicted"/>
<comment type="caution">
    <text evidence="2">The sequence shown here is derived from an EMBL/GenBank/DDBJ whole genome shotgun (WGS) entry which is preliminary data.</text>
</comment>
<accession>R1CD32</accession>
<dbReference type="eggNOG" id="ENOG503307P">
    <property type="taxonomic scope" value="Bacteria"/>
</dbReference>
<evidence type="ECO:0000313" key="2">
    <source>
        <dbReference type="EMBL" id="EOD00205.1"/>
    </source>
</evidence>
<feature type="transmembrane region" description="Helical" evidence="1">
    <location>
        <begin position="47"/>
        <end position="66"/>
    </location>
</feature>
<organism evidence="2 3">
    <name type="scientific">Caldisalinibacter kiritimatiensis</name>
    <dbReference type="NCBI Taxonomy" id="1304284"/>
    <lineage>
        <taxon>Bacteria</taxon>
        <taxon>Bacillati</taxon>
        <taxon>Bacillota</taxon>
        <taxon>Tissierellia</taxon>
        <taxon>Tissierellales</taxon>
        <taxon>Thermohalobacteraceae</taxon>
        <taxon>Caldisalinibacter</taxon>
    </lineage>
</organism>
<keyword evidence="1" id="KW-0472">Membrane</keyword>
<protein>
    <submittedName>
        <fullName evidence="2">Uncharacterized protein</fullName>
    </submittedName>
</protein>
<keyword evidence="1" id="KW-0812">Transmembrane</keyword>
<dbReference type="RefSeq" id="WP_006314324.1">
    <property type="nucleotide sequence ID" value="NZ_ARZA01000200.1"/>
</dbReference>